<feature type="transmembrane region" description="Helical" evidence="9">
    <location>
        <begin position="36"/>
        <end position="55"/>
    </location>
</feature>
<feature type="transmembrane region" description="Helical" evidence="9">
    <location>
        <begin position="137"/>
        <end position="158"/>
    </location>
</feature>
<keyword evidence="7 9" id="KW-0472">Membrane</keyword>
<feature type="transmembrane region" description="Helical" evidence="9">
    <location>
        <begin position="6"/>
        <end position="29"/>
    </location>
</feature>
<keyword evidence="4 9" id="KW-0812">Transmembrane</keyword>
<dbReference type="Pfam" id="PF02653">
    <property type="entry name" value="BPD_transp_2"/>
    <property type="match status" value="1"/>
</dbReference>
<evidence type="ECO:0000256" key="4">
    <source>
        <dbReference type="ARBA" id="ARBA00022692"/>
    </source>
</evidence>
<evidence type="ECO:0000256" key="8">
    <source>
        <dbReference type="ARBA" id="ARBA00037998"/>
    </source>
</evidence>
<protein>
    <submittedName>
        <fullName evidence="10">Branched-chain amino acid ABC transporter permease</fullName>
    </submittedName>
</protein>
<evidence type="ECO:0000256" key="5">
    <source>
        <dbReference type="ARBA" id="ARBA00022970"/>
    </source>
</evidence>
<proteinExistence type="inferred from homology"/>
<feature type="transmembrane region" description="Helical" evidence="9">
    <location>
        <begin position="191"/>
        <end position="214"/>
    </location>
</feature>
<evidence type="ECO:0000256" key="9">
    <source>
        <dbReference type="SAM" id="Phobius"/>
    </source>
</evidence>
<dbReference type="RefSeq" id="WP_382420695.1">
    <property type="nucleotide sequence ID" value="NZ_JBHSCW010000001.1"/>
</dbReference>
<dbReference type="PANTHER" id="PTHR11795">
    <property type="entry name" value="BRANCHED-CHAIN AMINO ACID TRANSPORT SYSTEM PERMEASE PROTEIN LIVH"/>
    <property type="match status" value="1"/>
</dbReference>
<evidence type="ECO:0000256" key="3">
    <source>
        <dbReference type="ARBA" id="ARBA00022475"/>
    </source>
</evidence>
<dbReference type="InterPro" id="IPR001851">
    <property type="entry name" value="ABC_transp_permease"/>
</dbReference>
<evidence type="ECO:0000256" key="6">
    <source>
        <dbReference type="ARBA" id="ARBA00022989"/>
    </source>
</evidence>
<evidence type="ECO:0000256" key="2">
    <source>
        <dbReference type="ARBA" id="ARBA00022448"/>
    </source>
</evidence>
<keyword evidence="6 9" id="KW-1133">Transmembrane helix</keyword>
<reference evidence="11" key="1">
    <citation type="journal article" date="2019" name="Int. J. Syst. Evol. Microbiol.">
        <title>The Global Catalogue of Microorganisms (GCM) 10K type strain sequencing project: providing services to taxonomists for standard genome sequencing and annotation.</title>
        <authorList>
            <consortium name="The Broad Institute Genomics Platform"/>
            <consortium name="The Broad Institute Genome Sequencing Center for Infectious Disease"/>
            <person name="Wu L."/>
            <person name="Ma J."/>
        </authorList>
    </citation>
    <scope>NUCLEOTIDE SEQUENCE [LARGE SCALE GENOMIC DNA]</scope>
    <source>
        <strain evidence="11">CECT 8472</strain>
    </source>
</reference>
<dbReference type="Proteomes" id="UP001595799">
    <property type="component" value="Unassembled WGS sequence"/>
</dbReference>
<dbReference type="EMBL" id="JBHSCW010000001">
    <property type="protein sequence ID" value="MFC4350356.1"/>
    <property type="molecule type" value="Genomic_DNA"/>
</dbReference>
<sequence length="289" mass="30675">MTITSLVPSVMNALTLISVLMLVAMGLGIIFGMMRVINLAHGEFMTIGAFTLSVLQAFGGSYWIALIIAPIVGALAGLLVERLIVQHLYTRWLATILATWGLSLIIQQTLEIIFGAGPQGVDSPISGTMNILGASYPAYRVFIILFSAGVLSLVLLMFSRSNFGLDIRTVIQDRDMAEALGIDTKRIFTKAFMLGAGLAALAGVLVGPLAVVIAQMGVNYLAKAFFVVIVGGAGSFWGIAAGSTFVGGLETVFTYQMPVTLAQALVLALGIIVLRFRPQGIVPHANVKW</sequence>
<feature type="transmembrane region" description="Helical" evidence="9">
    <location>
        <begin position="92"/>
        <end position="117"/>
    </location>
</feature>
<keyword evidence="2" id="KW-0813">Transport</keyword>
<organism evidence="10 11">
    <name type="scientific">Fodinicurvata halophila</name>
    <dbReference type="NCBI Taxonomy" id="1419723"/>
    <lineage>
        <taxon>Bacteria</taxon>
        <taxon>Pseudomonadati</taxon>
        <taxon>Pseudomonadota</taxon>
        <taxon>Alphaproteobacteria</taxon>
        <taxon>Rhodospirillales</taxon>
        <taxon>Rhodovibrionaceae</taxon>
        <taxon>Fodinicurvata</taxon>
    </lineage>
</organism>
<evidence type="ECO:0000256" key="7">
    <source>
        <dbReference type="ARBA" id="ARBA00023136"/>
    </source>
</evidence>
<comment type="caution">
    <text evidence="10">The sequence shown here is derived from an EMBL/GenBank/DDBJ whole genome shotgun (WGS) entry which is preliminary data.</text>
</comment>
<feature type="transmembrane region" description="Helical" evidence="9">
    <location>
        <begin position="61"/>
        <end position="80"/>
    </location>
</feature>
<evidence type="ECO:0000256" key="1">
    <source>
        <dbReference type="ARBA" id="ARBA00004651"/>
    </source>
</evidence>
<keyword evidence="11" id="KW-1185">Reference proteome</keyword>
<gene>
    <name evidence="10" type="ORF">ACFOW6_02240</name>
</gene>
<feature type="transmembrane region" description="Helical" evidence="9">
    <location>
        <begin position="220"/>
        <end position="240"/>
    </location>
</feature>
<dbReference type="InterPro" id="IPR052157">
    <property type="entry name" value="BCAA_transport_permease"/>
</dbReference>
<evidence type="ECO:0000313" key="11">
    <source>
        <dbReference type="Proteomes" id="UP001595799"/>
    </source>
</evidence>
<keyword evidence="3" id="KW-1003">Cell membrane</keyword>
<dbReference type="PANTHER" id="PTHR11795:SF447">
    <property type="entry name" value="ABC TRANSPORTER PERMEASE PROTEIN"/>
    <property type="match status" value="1"/>
</dbReference>
<feature type="transmembrane region" description="Helical" evidence="9">
    <location>
        <begin position="252"/>
        <end position="274"/>
    </location>
</feature>
<comment type="similarity">
    <text evidence="8">Belongs to the binding-protein-dependent transport system permease family. LivHM subfamily.</text>
</comment>
<comment type="subcellular location">
    <subcellularLocation>
        <location evidence="1">Cell membrane</location>
        <topology evidence="1">Multi-pass membrane protein</topology>
    </subcellularLocation>
</comment>
<keyword evidence="5" id="KW-0029">Amino-acid transport</keyword>
<name>A0ABV8UI81_9PROT</name>
<evidence type="ECO:0000313" key="10">
    <source>
        <dbReference type="EMBL" id="MFC4350356.1"/>
    </source>
</evidence>
<accession>A0ABV8UI81</accession>
<dbReference type="CDD" id="cd06582">
    <property type="entry name" value="TM_PBP1_LivH_like"/>
    <property type="match status" value="1"/>
</dbReference>